<proteinExistence type="predicted"/>
<dbReference type="PANTHER" id="PTHR38137">
    <property type="entry name" value="PRC-BARREL DOMAIN PROTEIN"/>
    <property type="match status" value="1"/>
</dbReference>
<dbReference type="Gene3D" id="2.30.30.240">
    <property type="entry name" value="PRC-barrel domain"/>
    <property type="match status" value="1"/>
</dbReference>
<evidence type="ECO:0000313" key="2">
    <source>
        <dbReference type="EMBL" id="AET63733.1"/>
    </source>
</evidence>
<dbReference type="RefSeq" id="WP_014585918.1">
    <property type="nucleotide sequence ID" value="NC_017527.1"/>
</dbReference>
<gene>
    <name evidence="2" type="ordered locus">Mhar_0346</name>
</gene>
<sequence>MQIEITALLDQDVYTQRGIFVGRVDDVVLDPDVGEVSGLALGNVNRSFLDLKGRGIIIPYRGVTAVGDIIITKHFGTVPVPYSDEKKG</sequence>
<dbReference type="GeneID" id="12509515"/>
<dbReference type="InterPro" id="IPR011033">
    <property type="entry name" value="PRC_barrel-like_sf"/>
</dbReference>
<protein>
    <submittedName>
        <fullName evidence="2">PRC-barrel domain protein</fullName>
    </submittedName>
</protein>
<organism evidence="2 3">
    <name type="scientific">Methanothrix harundinacea (strain 6Ac)</name>
    <name type="common">Methanosaeta harundinacea</name>
    <dbReference type="NCBI Taxonomy" id="1110509"/>
    <lineage>
        <taxon>Archaea</taxon>
        <taxon>Methanobacteriati</taxon>
        <taxon>Methanobacteriota</taxon>
        <taxon>Stenosarchaea group</taxon>
        <taxon>Methanomicrobia</taxon>
        <taxon>Methanotrichales</taxon>
        <taxon>Methanotrichaceae</taxon>
        <taxon>Methanothrix</taxon>
    </lineage>
</organism>
<keyword evidence="3" id="KW-1185">Reference proteome</keyword>
<dbReference type="KEGG" id="mhi:Mhar_0346"/>
<dbReference type="SUPFAM" id="SSF50346">
    <property type="entry name" value="PRC-barrel domain"/>
    <property type="match status" value="1"/>
</dbReference>
<evidence type="ECO:0000259" key="1">
    <source>
        <dbReference type="Pfam" id="PF05239"/>
    </source>
</evidence>
<dbReference type="AlphaFoldDB" id="G7WM68"/>
<dbReference type="InterPro" id="IPR027275">
    <property type="entry name" value="PRC-brl_dom"/>
</dbReference>
<feature type="domain" description="PRC-barrel" evidence="1">
    <location>
        <begin position="3"/>
        <end position="73"/>
    </location>
</feature>
<dbReference type="Proteomes" id="UP000005877">
    <property type="component" value="Chromosome"/>
</dbReference>
<reference evidence="2 3" key="1">
    <citation type="journal article" date="2012" name="PLoS ONE">
        <title>The genome characteristics and predicted function of methyl-group oxidation pathway in the obligate aceticlastic methanogens, Methanosaeta spp.</title>
        <authorList>
            <person name="Zhu J."/>
            <person name="Zheng H."/>
            <person name="Ai G."/>
            <person name="Zhang G."/>
            <person name="Liu D."/>
            <person name="Liu X."/>
            <person name="Dong X."/>
        </authorList>
    </citation>
    <scope>NUCLEOTIDE SEQUENCE [LARGE SCALE GENOMIC DNA]</scope>
    <source>
        <strain evidence="2 3">6Ac</strain>
    </source>
</reference>
<dbReference type="Pfam" id="PF05239">
    <property type="entry name" value="PRC"/>
    <property type="match status" value="1"/>
</dbReference>
<dbReference type="PANTHER" id="PTHR38137:SF1">
    <property type="entry name" value="PRC-BARREL DOMAIN-CONTAINING PROTEIN"/>
    <property type="match status" value="1"/>
</dbReference>
<dbReference type="EMBL" id="CP003117">
    <property type="protein sequence ID" value="AET63733.1"/>
    <property type="molecule type" value="Genomic_DNA"/>
</dbReference>
<dbReference type="STRING" id="1110509.Mhar_0346"/>
<dbReference type="OrthoDB" id="68960at2157"/>
<name>G7WM68_METH6</name>
<dbReference type="PATRIC" id="fig|1110509.7.peg.386"/>
<dbReference type="HOGENOM" id="CLU_170070_0_0_2"/>
<accession>G7WM68</accession>
<evidence type="ECO:0000313" key="3">
    <source>
        <dbReference type="Proteomes" id="UP000005877"/>
    </source>
</evidence>